<evidence type="ECO:0000256" key="1">
    <source>
        <dbReference type="SAM" id="MobiDB-lite"/>
    </source>
</evidence>
<feature type="region of interest" description="Disordered" evidence="1">
    <location>
        <begin position="268"/>
        <end position="303"/>
    </location>
</feature>
<dbReference type="Proteomes" id="UP000676310">
    <property type="component" value="Unassembled WGS sequence"/>
</dbReference>
<protein>
    <submittedName>
        <fullName evidence="2">Uncharacterized protein</fullName>
    </submittedName>
</protein>
<dbReference type="GeneID" id="67013562"/>
<dbReference type="OrthoDB" id="5273928at2759"/>
<name>A0A8J2MWS8_9PLEO</name>
<dbReference type="RefSeq" id="XP_043165686.1">
    <property type="nucleotide sequence ID" value="XM_043309751.1"/>
</dbReference>
<dbReference type="AlphaFoldDB" id="A0A8J2MWS8"/>
<evidence type="ECO:0000313" key="3">
    <source>
        <dbReference type="Proteomes" id="UP000676310"/>
    </source>
</evidence>
<organism evidence="2 3">
    <name type="scientific">Alternaria atra</name>
    <dbReference type="NCBI Taxonomy" id="119953"/>
    <lineage>
        <taxon>Eukaryota</taxon>
        <taxon>Fungi</taxon>
        <taxon>Dikarya</taxon>
        <taxon>Ascomycota</taxon>
        <taxon>Pezizomycotina</taxon>
        <taxon>Dothideomycetes</taxon>
        <taxon>Pleosporomycetidae</taxon>
        <taxon>Pleosporales</taxon>
        <taxon>Pleosporineae</taxon>
        <taxon>Pleosporaceae</taxon>
        <taxon>Alternaria</taxon>
        <taxon>Alternaria sect. Ulocladioides</taxon>
    </lineage>
</organism>
<gene>
    <name evidence="2" type="ORF">ALTATR162_LOCUS2149</name>
</gene>
<evidence type="ECO:0000313" key="2">
    <source>
        <dbReference type="EMBL" id="CAG5148096.1"/>
    </source>
</evidence>
<feature type="compositionally biased region" description="Basic and acidic residues" evidence="1">
    <location>
        <begin position="268"/>
        <end position="294"/>
    </location>
</feature>
<comment type="caution">
    <text evidence="2">The sequence shown here is derived from an EMBL/GenBank/DDBJ whole genome shotgun (WGS) entry which is preliminary data.</text>
</comment>
<proteinExistence type="predicted"/>
<dbReference type="EMBL" id="CAJRGZ010000015">
    <property type="protein sequence ID" value="CAG5148096.1"/>
    <property type="molecule type" value="Genomic_DNA"/>
</dbReference>
<accession>A0A8J2MWS8</accession>
<reference evidence="2" key="1">
    <citation type="submission" date="2021-05" db="EMBL/GenBank/DDBJ databases">
        <authorList>
            <person name="Stam R."/>
        </authorList>
    </citation>
    <scope>NUCLEOTIDE SEQUENCE</scope>
    <source>
        <strain evidence="2">CS162</strain>
    </source>
</reference>
<sequence length="303" mass="34876">MEPETLQWLGWPYVSRLYDRIKSTDTLTFRTWSLFRKAFPKDIDRHSTFRVLDWESENLLPSVIDRLVKLDLGMLTFLCIQTFNLTIDQLIALAKINTLAVLALEVGRDSLAFWDGTMSIHTIRNWGRSVSESGAFKELRVLVVDGCNSLPRRSVLKSISSFPSLNLAGIFGSDDPPKAEDCWEDWHLRFPPNGRDETLQHSVWGTSDTSRAFDMRRLYDISLEISKNVPTGDRTYQSLSMQYTQHNKTGLAGEPAWFIRELKDQPVRPMKRVQEDKSRLDGKRRKVRDDKKVDMGSLLGSFT</sequence>
<keyword evidence="3" id="KW-1185">Reference proteome</keyword>